<sequence>ICSVKDPMCFKGAIMSKRHQEDQDSSPVKLITLQGCSPSARTGWLFRMEGEIDGAKHRNILCSAGPLVEAS</sequence>
<evidence type="ECO:0000313" key="1">
    <source>
        <dbReference type="Ensembl" id="ENSCVAP00000026885.1"/>
    </source>
</evidence>
<accession>A0A3Q2GIQ3</accession>
<name>A0A3Q2GIQ3_CYPVA</name>
<dbReference type="Ensembl" id="ENSCVAT00000017391.1">
    <property type="protein sequence ID" value="ENSCVAP00000026885.1"/>
    <property type="gene ID" value="ENSCVAG00000000335.1"/>
</dbReference>
<proteinExistence type="predicted"/>
<organism evidence="1 2">
    <name type="scientific">Cyprinodon variegatus</name>
    <name type="common">Sheepshead minnow</name>
    <dbReference type="NCBI Taxonomy" id="28743"/>
    <lineage>
        <taxon>Eukaryota</taxon>
        <taxon>Metazoa</taxon>
        <taxon>Chordata</taxon>
        <taxon>Craniata</taxon>
        <taxon>Vertebrata</taxon>
        <taxon>Euteleostomi</taxon>
        <taxon>Actinopterygii</taxon>
        <taxon>Neopterygii</taxon>
        <taxon>Teleostei</taxon>
        <taxon>Neoteleostei</taxon>
        <taxon>Acanthomorphata</taxon>
        <taxon>Ovalentaria</taxon>
        <taxon>Atherinomorphae</taxon>
        <taxon>Cyprinodontiformes</taxon>
        <taxon>Cyprinodontidae</taxon>
        <taxon>Cyprinodon</taxon>
    </lineage>
</organism>
<dbReference type="Proteomes" id="UP000265020">
    <property type="component" value="Unassembled WGS sequence"/>
</dbReference>
<dbReference type="AlphaFoldDB" id="A0A3Q2GIQ3"/>
<reference evidence="1" key="1">
    <citation type="submission" date="2025-08" db="UniProtKB">
        <authorList>
            <consortium name="Ensembl"/>
        </authorList>
    </citation>
    <scope>IDENTIFICATION</scope>
</reference>
<protein>
    <submittedName>
        <fullName evidence="1">Uncharacterized protein</fullName>
    </submittedName>
</protein>
<evidence type="ECO:0000313" key="2">
    <source>
        <dbReference type="Proteomes" id="UP000265020"/>
    </source>
</evidence>
<reference evidence="1" key="2">
    <citation type="submission" date="2025-09" db="UniProtKB">
        <authorList>
            <consortium name="Ensembl"/>
        </authorList>
    </citation>
    <scope>IDENTIFICATION</scope>
</reference>
<keyword evidence="2" id="KW-1185">Reference proteome</keyword>